<reference evidence="7 8" key="1">
    <citation type="submission" date="2020-04" db="EMBL/GenBank/DDBJ databases">
        <authorList>
            <person name="De Canck E."/>
        </authorList>
    </citation>
    <scope>NUCLEOTIDE SEQUENCE [LARGE SCALE GENOMIC DNA]</scope>
    <source>
        <strain evidence="7 8">LMG 28614</strain>
    </source>
</reference>
<dbReference type="PRINTS" id="PR01590">
    <property type="entry name" value="HTHFIS"/>
</dbReference>
<evidence type="ECO:0000313" key="7">
    <source>
        <dbReference type="EMBL" id="CAB3777867.1"/>
    </source>
</evidence>
<dbReference type="Gene3D" id="3.40.50.300">
    <property type="entry name" value="P-loop containing nucleotide triphosphate hydrolases"/>
    <property type="match status" value="1"/>
</dbReference>
<evidence type="ECO:0000313" key="8">
    <source>
        <dbReference type="Proteomes" id="UP000494365"/>
    </source>
</evidence>
<gene>
    <name evidence="7" type="primary">acoR_1</name>
    <name evidence="7" type="ORF">LMG28614_00481</name>
</gene>
<keyword evidence="8" id="KW-1185">Reference proteome</keyword>
<dbReference type="CDD" id="cd00009">
    <property type="entry name" value="AAA"/>
    <property type="match status" value="1"/>
</dbReference>
<evidence type="ECO:0000256" key="1">
    <source>
        <dbReference type="ARBA" id="ARBA00022741"/>
    </source>
</evidence>
<dbReference type="InterPro" id="IPR029016">
    <property type="entry name" value="GAF-like_dom_sf"/>
</dbReference>
<dbReference type="InterPro" id="IPR002078">
    <property type="entry name" value="Sigma_54_int"/>
</dbReference>
<protein>
    <submittedName>
        <fullName evidence="7">Acetoin dehydrogenase operon transcriptional activator AcoR</fullName>
    </submittedName>
</protein>
<dbReference type="InterPro" id="IPR009057">
    <property type="entry name" value="Homeodomain-like_sf"/>
</dbReference>
<dbReference type="AlphaFoldDB" id="A0A6S7AU22"/>
<dbReference type="SMART" id="SM00382">
    <property type="entry name" value="AAA"/>
    <property type="match status" value="1"/>
</dbReference>
<keyword evidence="2" id="KW-0067">ATP-binding</keyword>
<evidence type="ECO:0000256" key="5">
    <source>
        <dbReference type="ARBA" id="ARBA00023163"/>
    </source>
</evidence>
<dbReference type="InterPro" id="IPR002197">
    <property type="entry name" value="HTH_Fis"/>
</dbReference>
<dbReference type="InterPro" id="IPR003593">
    <property type="entry name" value="AAA+_ATPase"/>
</dbReference>
<dbReference type="PANTHER" id="PTHR32071">
    <property type="entry name" value="TRANSCRIPTIONAL REGULATORY PROTEIN"/>
    <property type="match status" value="1"/>
</dbReference>
<dbReference type="InterPro" id="IPR003018">
    <property type="entry name" value="GAF"/>
</dbReference>
<dbReference type="Gene3D" id="1.10.10.60">
    <property type="entry name" value="Homeodomain-like"/>
    <property type="match status" value="1"/>
</dbReference>
<dbReference type="Gene3D" id="1.10.8.60">
    <property type="match status" value="1"/>
</dbReference>
<dbReference type="Pfam" id="PF25601">
    <property type="entry name" value="AAA_lid_14"/>
    <property type="match status" value="1"/>
</dbReference>
<dbReference type="SUPFAM" id="SSF52540">
    <property type="entry name" value="P-loop containing nucleoside triphosphate hydrolases"/>
    <property type="match status" value="1"/>
</dbReference>
<evidence type="ECO:0000256" key="3">
    <source>
        <dbReference type="ARBA" id="ARBA00023015"/>
    </source>
</evidence>
<dbReference type="GO" id="GO:0043565">
    <property type="term" value="F:sequence-specific DNA binding"/>
    <property type="evidence" value="ECO:0007669"/>
    <property type="project" value="InterPro"/>
</dbReference>
<organism evidence="7 8">
    <name type="scientific">Paraburkholderia ultramafica</name>
    <dbReference type="NCBI Taxonomy" id="1544867"/>
    <lineage>
        <taxon>Bacteria</taxon>
        <taxon>Pseudomonadati</taxon>
        <taxon>Pseudomonadota</taxon>
        <taxon>Betaproteobacteria</taxon>
        <taxon>Burkholderiales</taxon>
        <taxon>Burkholderiaceae</taxon>
        <taxon>Paraburkholderia</taxon>
    </lineage>
</organism>
<keyword evidence="3" id="KW-0805">Transcription regulation</keyword>
<dbReference type="Proteomes" id="UP000494365">
    <property type="component" value="Unassembled WGS sequence"/>
</dbReference>
<dbReference type="GO" id="GO:0006355">
    <property type="term" value="P:regulation of DNA-templated transcription"/>
    <property type="evidence" value="ECO:0007669"/>
    <property type="project" value="InterPro"/>
</dbReference>
<keyword evidence="4" id="KW-0238">DNA-binding</keyword>
<keyword evidence="1" id="KW-0547">Nucleotide-binding</keyword>
<dbReference type="InterPro" id="IPR058031">
    <property type="entry name" value="AAA_lid_NorR"/>
</dbReference>
<dbReference type="PROSITE" id="PS00675">
    <property type="entry name" value="SIGMA54_INTERACT_1"/>
    <property type="match status" value="1"/>
</dbReference>
<evidence type="ECO:0000259" key="6">
    <source>
        <dbReference type="PROSITE" id="PS50045"/>
    </source>
</evidence>
<proteinExistence type="predicted"/>
<dbReference type="Pfam" id="PF02954">
    <property type="entry name" value="HTH_8"/>
    <property type="match status" value="1"/>
</dbReference>
<dbReference type="InterPro" id="IPR025662">
    <property type="entry name" value="Sigma_54_int_dom_ATP-bd_1"/>
</dbReference>
<evidence type="ECO:0000256" key="2">
    <source>
        <dbReference type="ARBA" id="ARBA00022840"/>
    </source>
</evidence>
<dbReference type="GO" id="GO:0005524">
    <property type="term" value="F:ATP binding"/>
    <property type="evidence" value="ECO:0007669"/>
    <property type="project" value="UniProtKB-KW"/>
</dbReference>
<dbReference type="Gene3D" id="3.30.450.40">
    <property type="match status" value="1"/>
</dbReference>
<dbReference type="FunFam" id="3.40.50.300:FF:000006">
    <property type="entry name" value="DNA-binding transcriptional regulator NtrC"/>
    <property type="match status" value="1"/>
</dbReference>
<keyword evidence="5" id="KW-0804">Transcription</keyword>
<dbReference type="PROSITE" id="PS50045">
    <property type="entry name" value="SIGMA54_INTERACT_4"/>
    <property type="match status" value="1"/>
</dbReference>
<dbReference type="PANTHER" id="PTHR32071:SF81">
    <property type="entry name" value="PROPIONATE CATABOLISM OPERON REGULATORY PROTEIN"/>
    <property type="match status" value="1"/>
</dbReference>
<dbReference type="SUPFAM" id="SSF46689">
    <property type="entry name" value="Homeodomain-like"/>
    <property type="match status" value="1"/>
</dbReference>
<evidence type="ECO:0000256" key="4">
    <source>
        <dbReference type="ARBA" id="ARBA00023125"/>
    </source>
</evidence>
<name>A0A6S7AU22_9BURK</name>
<accession>A0A6S7AU22</accession>
<sequence>MKETGTPMDWFSSPDRDASVMAAWERLIQGDQPPPGALRGVVDDSWHRCLDGRVAPDAAGAPLPLEEGALFDLRIRNDRLMHASVPLIQQTREFLSQTGTILLLTDPDGLILELAGDTRIVEPAGEVRLIPGCNWTELSCGTNAIGTALALQQPVQIHGSEHFCAGIKQWTCSATVIRDPLDGTVLGVLDVSGLAQTYSQHSLPFIVSMAGRIESRLGKLAMERRLRLMERCMAYCSGRTDGVVVVDESGRLVRANPQAPAAFARLGASGALDNAFPIPDIARIAGGSMSPQAPAWLRLARIERVTEGADTLGFMLIAPAGARRAASLSDAMPVAEPTPRAAFSRIVGASPALRAAIQKAQQLAKASVPVLLLGETGVGKELFAQGIHQASSRADGPFVALNCGGLSRDLLSSELFGYAEGAFTGARRSGMTGKIEAANHGTLFLDEIGEMPLDIQPHLLRVLEEGELYRLGETVPRKVDFRLIAATHRDLRADVADGKFRMDLYYRLAVTNISIPPLRERKTDLPEMIEHWLSVSRERYGVTHAVFDDVAYGCLLNYAWPGNVREMRNAIEGAVLMARDGIITVAELPPEIGALAVSPGGVRDPASAGMSALARQKVRSLETAEAESIRFAIQQCQGNLTEAAAQLGIAKSTLYQKIRKYALVRDPGVTRRVSR</sequence>
<dbReference type="Pfam" id="PF01590">
    <property type="entry name" value="GAF"/>
    <property type="match status" value="1"/>
</dbReference>
<dbReference type="RefSeq" id="WP_246278918.1">
    <property type="nucleotide sequence ID" value="NZ_CADIKK010000002.1"/>
</dbReference>
<dbReference type="Pfam" id="PF00158">
    <property type="entry name" value="Sigma54_activat"/>
    <property type="match status" value="1"/>
</dbReference>
<dbReference type="EMBL" id="CADIKK010000002">
    <property type="protein sequence ID" value="CAB3777867.1"/>
    <property type="molecule type" value="Genomic_DNA"/>
</dbReference>
<dbReference type="InterPro" id="IPR027417">
    <property type="entry name" value="P-loop_NTPase"/>
</dbReference>
<feature type="domain" description="Sigma-54 factor interaction" evidence="6">
    <location>
        <begin position="346"/>
        <end position="576"/>
    </location>
</feature>